<feature type="domain" description="Thiamine pyrophosphate enzyme TPP-binding" evidence="2">
    <location>
        <begin position="232"/>
        <end position="350"/>
    </location>
</feature>
<reference evidence="4 5" key="1">
    <citation type="submission" date="2018-08" db="EMBL/GenBank/DDBJ databases">
        <title>Verrucosispora craniellae sp. nov., isolated from a marine sponge in the South China Sea.</title>
        <authorList>
            <person name="Li L."/>
            <person name="Lin H.W."/>
        </authorList>
    </citation>
    <scope>NUCLEOTIDE SEQUENCE [LARGE SCALE GENOMIC DNA]</scope>
    <source>
        <strain evidence="4 5">LHW63014</strain>
    </source>
</reference>
<sequence length="376" mass="38277">MRCCATSTRSPRDGAVPDPPVADAVVARLLAWRVARVYGVPGAATAPLVEAVRAAGGDPEFVPVRHAESAALMAAGHARFAGGVGVCLSGGGPDALGLLGGLDAARRAGLPVLAVLGEQQPDGHRDDGPRFAGTCRHVRYAADPARVPELVDEVLGSALRGGGPVCLVLPGEASVRRPSTDAGRVVDPWQALDDLAARLPPGSAVTVDGGATVAGYARHLRVPSGVEVLRTDGAPGTALPYALAAKLAAPDRPVLAVVADEGMRASGLAELVTVARHRTAWPDPRLVLLVLNTRSGHPRYAQSPHPPADDVPYAGWARLLGLHGLRLDRPELVGAAGDEALGADRPCLLELVVGPAGVGSAGALRPVGVDGGRSPD</sequence>
<proteinExistence type="predicted"/>
<dbReference type="GO" id="GO:0030976">
    <property type="term" value="F:thiamine pyrophosphate binding"/>
    <property type="evidence" value="ECO:0007669"/>
    <property type="project" value="InterPro"/>
</dbReference>
<dbReference type="PANTHER" id="PTHR42981:SF2">
    <property type="entry name" value="PYRUVATE DEHYDROGENASE [UBIQUINONE]"/>
    <property type="match status" value="1"/>
</dbReference>
<dbReference type="AlphaFoldDB" id="A0A372FUY9"/>
<dbReference type="Pfam" id="PF02776">
    <property type="entry name" value="TPP_enzyme_N"/>
    <property type="match status" value="1"/>
</dbReference>
<dbReference type="PANTHER" id="PTHR42981">
    <property type="entry name" value="PYRUVATE DEHYDROGENASE [UBIQUINONE]"/>
    <property type="match status" value="1"/>
</dbReference>
<dbReference type="EMBL" id="QVFU01000027">
    <property type="protein sequence ID" value="RFS44581.1"/>
    <property type="molecule type" value="Genomic_DNA"/>
</dbReference>
<name>A0A372FUY9_9ACTN</name>
<evidence type="ECO:0008006" key="6">
    <source>
        <dbReference type="Google" id="ProtNLM"/>
    </source>
</evidence>
<evidence type="ECO:0000313" key="5">
    <source>
        <dbReference type="Proteomes" id="UP000262621"/>
    </source>
</evidence>
<dbReference type="Gene3D" id="3.40.50.970">
    <property type="match status" value="2"/>
</dbReference>
<feature type="domain" description="Thiamine pyrophosphate enzyme N-terminal TPP-binding" evidence="3">
    <location>
        <begin position="21"/>
        <end position="120"/>
    </location>
</feature>
<dbReference type="SUPFAM" id="SSF52518">
    <property type="entry name" value="Thiamin diphosphate-binding fold (THDP-binding)"/>
    <property type="match status" value="2"/>
</dbReference>
<keyword evidence="1" id="KW-0786">Thiamine pyrophosphate</keyword>
<dbReference type="InterPro" id="IPR029061">
    <property type="entry name" value="THDP-binding"/>
</dbReference>
<comment type="caution">
    <text evidence="4">The sequence shown here is derived from an EMBL/GenBank/DDBJ whole genome shotgun (WGS) entry which is preliminary data.</text>
</comment>
<protein>
    <recommendedName>
        <fullName evidence="6">Thiamine pyrophosphate-binding protein</fullName>
    </recommendedName>
</protein>
<accession>A0A372FUY9</accession>
<evidence type="ECO:0000256" key="1">
    <source>
        <dbReference type="ARBA" id="ARBA00023052"/>
    </source>
</evidence>
<dbReference type="GO" id="GO:0003824">
    <property type="term" value="F:catalytic activity"/>
    <property type="evidence" value="ECO:0007669"/>
    <property type="project" value="InterPro"/>
</dbReference>
<dbReference type="InterPro" id="IPR011766">
    <property type="entry name" value="TPP_enzyme_TPP-bd"/>
</dbReference>
<evidence type="ECO:0000313" key="4">
    <source>
        <dbReference type="EMBL" id="RFS44581.1"/>
    </source>
</evidence>
<evidence type="ECO:0000259" key="2">
    <source>
        <dbReference type="Pfam" id="PF02775"/>
    </source>
</evidence>
<keyword evidence="5" id="KW-1185">Reference proteome</keyword>
<dbReference type="InterPro" id="IPR012001">
    <property type="entry name" value="Thiamin_PyroP_enz_TPP-bd_dom"/>
</dbReference>
<evidence type="ECO:0000259" key="3">
    <source>
        <dbReference type="Pfam" id="PF02776"/>
    </source>
</evidence>
<organism evidence="4 5">
    <name type="scientific">Micromonospora craniellae</name>
    <dbReference type="NCBI Taxonomy" id="2294034"/>
    <lineage>
        <taxon>Bacteria</taxon>
        <taxon>Bacillati</taxon>
        <taxon>Actinomycetota</taxon>
        <taxon>Actinomycetes</taxon>
        <taxon>Micromonosporales</taxon>
        <taxon>Micromonosporaceae</taxon>
        <taxon>Micromonospora</taxon>
    </lineage>
</organism>
<dbReference type="Proteomes" id="UP000262621">
    <property type="component" value="Unassembled WGS sequence"/>
</dbReference>
<gene>
    <name evidence="4" type="ORF">D0Q02_21290</name>
</gene>
<dbReference type="Pfam" id="PF02775">
    <property type="entry name" value="TPP_enzyme_C"/>
    <property type="match status" value="1"/>
</dbReference>
<dbReference type="GO" id="GO:0000287">
    <property type="term" value="F:magnesium ion binding"/>
    <property type="evidence" value="ECO:0007669"/>
    <property type="project" value="UniProtKB-ARBA"/>
</dbReference>
<dbReference type="InterPro" id="IPR047211">
    <property type="entry name" value="POXB-like"/>
</dbReference>